<feature type="transmembrane region" description="Helical" evidence="8">
    <location>
        <begin position="119"/>
        <end position="137"/>
    </location>
</feature>
<reference evidence="10 11" key="1">
    <citation type="journal article" date="2018" name="Mol. Plant">
        <title>The genome of Artemisia annua provides insight into the evolution of Asteraceae family and artemisinin biosynthesis.</title>
        <authorList>
            <person name="Shen Q."/>
            <person name="Zhang L."/>
            <person name="Liao Z."/>
            <person name="Wang S."/>
            <person name="Yan T."/>
            <person name="Shi P."/>
            <person name="Liu M."/>
            <person name="Fu X."/>
            <person name="Pan Q."/>
            <person name="Wang Y."/>
            <person name="Lv Z."/>
            <person name="Lu X."/>
            <person name="Zhang F."/>
            <person name="Jiang W."/>
            <person name="Ma Y."/>
            <person name="Chen M."/>
            <person name="Hao X."/>
            <person name="Li L."/>
            <person name="Tang Y."/>
            <person name="Lv G."/>
            <person name="Zhou Y."/>
            <person name="Sun X."/>
            <person name="Brodelius P.E."/>
            <person name="Rose J.K.C."/>
            <person name="Tang K."/>
        </authorList>
    </citation>
    <scope>NUCLEOTIDE SEQUENCE [LARGE SCALE GENOMIC DNA]</scope>
    <source>
        <strain evidence="11">cv. Huhao1</strain>
        <tissue evidence="10">Leaf</tissue>
    </source>
</reference>
<keyword evidence="2" id="KW-0813">Transport</keyword>
<comment type="similarity">
    <text evidence="6">Belongs to the major facilitator superfamily. Phosphate:H(+) symporter (TC 2.A.1.9) family.</text>
</comment>
<feature type="transmembrane region" description="Helical" evidence="8">
    <location>
        <begin position="365"/>
        <end position="387"/>
    </location>
</feature>
<name>A0A2U1P8S1_ARTAN</name>
<dbReference type="Gene3D" id="1.20.1250.20">
    <property type="entry name" value="MFS general substrate transporter like domains"/>
    <property type="match status" value="1"/>
</dbReference>
<evidence type="ECO:0000256" key="7">
    <source>
        <dbReference type="SAM" id="MobiDB-lite"/>
    </source>
</evidence>
<dbReference type="InterPro" id="IPR036259">
    <property type="entry name" value="MFS_trans_sf"/>
</dbReference>
<feature type="transmembrane region" description="Helical" evidence="8">
    <location>
        <begin position="451"/>
        <end position="470"/>
    </location>
</feature>
<keyword evidence="4 8" id="KW-1133">Transmembrane helix</keyword>
<dbReference type="PANTHER" id="PTHR23511">
    <property type="entry name" value="SYNAPTIC VESICLE GLYCOPROTEIN 2"/>
    <property type="match status" value="1"/>
</dbReference>
<feature type="transmembrane region" description="Helical" evidence="8">
    <location>
        <begin position="394"/>
        <end position="412"/>
    </location>
</feature>
<feature type="transmembrane region" description="Helical" evidence="8">
    <location>
        <begin position="327"/>
        <end position="345"/>
    </location>
</feature>
<comment type="caution">
    <text evidence="10">The sequence shown here is derived from an EMBL/GenBank/DDBJ whole genome shotgun (WGS) entry which is preliminary data.</text>
</comment>
<keyword evidence="11" id="KW-1185">Reference proteome</keyword>
<evidence type="ECO:0000256" key="3">
    <source>
        <dbReference type="ARBA" id="ARBA00022692"/>
    </source>
</evidence>
<feature type="transmembrane region" description="Helical" evidence="8">
    <location>
        <begin position="65"/>
        <end position="82"/>
    </location>
</feature>
<feature type="transmembrane region" description="Helical" evidence="8">
    <location>
        <begin position="94"/>
        <end position="113"/>
    </location>
</feature>
<dbReference type="OrthoDB" id="4139357at2759"/>
<evidence type="ECO:0000256" key="8">
    <source>
        <dbReference type="SAM" id="Phobius"/>
    </source>
</evidence>
<dbReference type="SUPFAM" id="SSF103473">
    <property type="entry name" value="MFS general substrate transporter"/>
    <property type="match status" value="1"/>
</dbReference>
<comment type="subcellular location">
    <subcellularLocation>
        <location evidence="1">Membrane</location>
        <topology evidence="1">Multi-pass membrane protein</topology>
    </subcellularLocation>
</comment>
<evidence type="ECO:0000259" key="9">
    <source>
        <dbReference type="PROSITE" id="PS50850"/>
    </source>
</evidence>
<feature type="transmembrane region" description="Helical" evidence="8">
    <location>
        <begin position="178"/>
        <end position="199"/>
    </location>
</feature>
<dbReference type="EMBL" id="PKPP01001505">
    <property type="protein sequence ID" value="PWA82144.1"/>
    <property type="molecule type" value="Genomic_DNA"/>
</dbReference>
<dbReference type="InterPro" id="IPR005828">
    <property type="entry name" value="MFS_sugar_transport-like"/>
</dbReference>
<dbReference type="GO" id="GO:0022857">
    <property type="term" value="F:transmembrane transporter activity"/>
    <property type="evidence" value="ECO:0007669"/>
    <property type="project" value="InterPro"/>
</dbReference>
<dbReference type="GO" id="GO:0016020">
    <property type="term" value="C:membrane"/>
    <property type="evidence" value="ECO:0007669"/>
    <property type="project" value="UniProtKB-SubCell"/>
</dbReference>
<gene>
    <name evidence="10" type="ORF">CTI12_AA155320</name>
</gene>
<evidence type="ECO:0000256" key="4">
    <source>
        <dbReference type="ARBA" id="ARBA00022989"/>
    </source>
</evidence>
<protein>
    <submittedName>
        <fullName evidence="10">Organic cation/carnitine transporter 7</fullName>
    </submittedName>
</protein>
<keyword evidence="5 8" id="KW-0472">Membrane</keyword>
<evidence type="ECO:0000256" key="5">
    <source>
        <dbReference type="ARBA" id="ARBA00023136"/>
    </source>
</evidence>
<feature type="domain" description="Major facilitator superfamily (MFS) profile" evidence="9">
    <location>
        <begin position="27"/>
        <end position="507"/>
    </location>
</feature>
<feature type="transmembrane region" description="Helical" evidence="8">
    <location>
        <begin position="482"/>
        <end position="502"/>
    </location>
</feature>
<evidence type="ECO:0000313" key="11">
    <source>
        <dbReference type="Proteomes" id="UP000245207"/>
    </source>
</evidence>
<dbReference type="Pfam" id="PF00083">
    <property type="entry name" value="Sugar_tr"/>
    <property type="match status" value="1"/>
</dbReference>
<evidence type="ECO:0000256" key="6">
    <source>
        <dbReference type="ARBA" id="ARBA00044504"/>
    </source>
</evidence>
<dbReference type="Proteomes" id="UP000245207">
    <property type="component" value="Unassembled WGS sequence"/>
</dbReference>
<dbReference type="PROSITE" id="PS50850">
    <property type="entry name" value="MFS"/>
    <property type="match status" value="1"/>
</dbReference>
<evidence type="ECO:0000313" key="10">
    <source>
        <dbReference type="EMBL" id="PWA82144.1"/>
    </source>
</evidence>
<feature type="transmembrane region" description="Helical" evidence="8">
    <location>
        <begin position="27"/>
        <end position="50"/>
    </location>
</feature>
<dbReference type="AlphaFoldDB" id="A0A2U1P8S1"/>
<dbReference type="InterPro" id="IPR020846">
    <property type="entry name" value="MFS_dom"/>
</dbReference>
<proteinExistence type="inferred from homology"/>
<feature type="region of interest" description="Disordered" evidence="7">
    <location>
        <begin position="261"/>
        <end position="281"/>
    </location>
</feature>
<sequence>MAEQGPAGYTVDQALEAIGYGKFHAKVFLYVMLGSVGEAMELMLLTYVGLATKADFKLTSSEENLISIVTYIGIIFGAWLWSAVSDSFGRKPGFLGAAIVTSVAGCLSCLAHNYMTLMVFRGIVGFGLGGAHVFTTWGMEFVPRFKTGILTIALFACCSIGTCLEALLAWLIVPTFGWRVLFGVSSLPSLLVLVFYKFVPESPIYLYSKGKLEDAIKVLMEGATLNGKALPEGSLIPENIPVAATATNESSLTEPLITDISSSGGDETSEERGENNAQQAQPGRLSAMLHLLTTWIRTTVIRWIKTKFFPCIKSSFLRIKMLLSATWYRKTILLWLLYFMNTYSYSGIIHLTSELNSQDITDRGFYKNVFVISFAEFPGLCLAAWTMQNLGRKLAMVNMLFMGFLLFLVQTIDQCQTIMTSVFATRMVMSGCFVAIQMYTEEVYPTPLRTTAVGIAIIVGRIGSIVWPLAPAATGADDTRKTPAMIMFTLKIFVSFVSVLMLPVETRLEELEDP</sequence>
<feature type="transmembrane region" description="Helical" evidence="8">
    <location>
        <begin position="149"/>
        <end position="172"/>
    </location>
</feature>
<keyword evidence="3 8" id="KW-0812">Transmembrane</keyword>
<evidence type="ECO:0000256" key="1">
    <source>
        <dbReference type="ARBA" id="ARBA00004141"/>
    </source>
</evidence>
<accession>A0A2U1P8S1</accession>
<feature type="transmembrane region" description="Helical" evidence="8">
    <location>
        <begin position="418"/>
        <end position="439"/>
    </location>
</feature>
<dbReference type="PANTHER" id="PTHR23511:SF5">
    <property type="entry name" value="MAJOR FACILITATOR-TYPE TRANSPORTER HXNZ-RELATED"/>
    <property type="match status" value="1"/>
</dbReference>
<evidence type="ECO:0000256" key="2">
    <source>
        <dbReference type="ARBA" id="ARBA00022448"/>
    </source>
</evidence>
<organism evidence="10 11">
    <name type="scientific">Artemisia annua</name>
    <name type="common">Sweet wormwood</name>
    <dbReference type="NCBI Taxonomy" id="35608"/>
    <lineage>
        <taxon>Eukaryota</taxon>
        <taxon>Viridiplantae</taxon>
        <taxon>Streptophyta</taxon>
        <taxon>Embryophyta</taxon>
        <taxon>Tracheophyta</taxon>
        <taxon>Spermatophyta</taxon>
        <taxon>Magnoliopsida</taxon>
        <taxon>eudicotyledons</taxon>
        <taxon>Gunneridae</taxon>
        <taxon>Pentapetalae</taxon>
        <taxon>asterids</taxon>
        <taxon>campanulids</taxon>
        <taxon>Asterales</taxon>
        <taxon>Asteraceae</taxon>
        <taxon>Asteroideae</taxon>
        <taxon>Anthemideae</taxon>
        <taxon>Artemisiinae</taxon>
        <taxon>Artemisia</taxon>
    </lineage>
</organism>